<evidence type="ECO:0000259" key="4">
    <source>
        <dbReference type="PROSITE" id="PS50278"/>
    </source>
</evidence>
<dbReference type="GO" id="GO:0008083">
    <property type="term" value="F:growth factor activity"/>
    <property type="evidence" value="ECO:0007669"/>
    <property type="project" value="UniProtKB-KW"/>
</dbReference>
<dbReference type="SMR" id="E9QDL3"/>
<keyword evidence="1 3" id="KW-0339">Growth factor</keyword>
<dbReference type="EMBL" id="CR631122">
    <property type="status" value="NOT_ANNOTATED_CDS"/>
    <property type="molecule type" value="Genomic_DNA"/>
</dbReference>
<sequence length="91" mass="10152">MSTLCKPRETLVKVEDEFSEVMLGHVVPSCVPLQRCGGCCSDEAMVCVNVAKHTTIIQLQQYATDSEGNMAESIIELPFVEHSQCQCRFRD</sequence>
<dbReference type="PANTHER" id="PTHR12025">
    <property type="entry name" value="VASCULAR ENDOTHELIAL GROWTH FACTOR"/>
    <property type="match status" value="1"/>
</dbReference>
<name>E9QDL3_DANRE</name>
<accession>A0A8M3AWZ9</accession>
<dbReference type="GO" id="GO:0016020">
    <property type="term" value="C:membrane"/>
    <property type="evidence" value="ECO:0007669"/>
    <property type="project" value="InterPro"/>
</dbReference>
<reference evidence="5" key="2">
    <citation type="journal article" date="2013" name="Nature">
        <title>The zebrafish reference genome sequence and its relationship to the human genome.</title>
        <authorList>
            <consortium name="Genome Reference Consortium Zebrafish"/>
            <person name="Howe K."/>
            <person name="Clark M.D."/>
            <person name="Torroja C.F."/>
            <person name="Torrance J."/>
            <person name="Berthelot C."/>
            <person name="Muffato M."/>
            <person name="Collins J.E."/>
            <person name="Humphray S."/>
            <person name="McLaren K."/>
            <person name="Matthews L."/>
            <person name="McLaren S."/>
            <person name="Sealy I."/>
            <person name="Caccamo M."/>
            <person name="Churcher C."/>
            <person name="Scott C."/>
            <person name="Barrett J.C."/>
            <person name="Koch R."/>
            <person name="Rauch G.J."/>
            <person name="White S."/>
            <person name="Chow W."/>
            <person name="Kilian B."/>
            <person name="Quintais L.T."/>
            <person name="Guerra-Assuncao J.A."/>
            <person name="Zhou Y."/>
            <person name="Gu Y."/>
            <person name="Yen J."/>
            <person name="Vogel J.H."/>
            <person name="Eyre T."/>
            <person name="Redmond S."/>
            <person name="Banerjee R."/>
            <person name="Chi J."/>
            <person name="Fu B."/>
            <person name="Langley E."/>
            <person name="Maguire S.F."/>
            <person name="Laird G.K."/>
            <person name="Lloyd D."/>
            <person name="Kenyon E."/>
            <person name="Donaldson S."/>
            <person name="Sehra H."/>
            <person name="Almeida-King J."/>
            <person name="Loveland J."/>
            <person name="Trevanion S."/>
            <person name="Jones M."/>
            <person name="Quail M."/>
            <person name="Willey D."/>
            <person name="Hunt A."/>
            <person name="Burton J."/>
            <person name="Sims S."/>
            <person name="McLay K."/>
            <person name="Plumb B."/>
            <person name="Davis J."/>
            <person name="Clee C."/>
            <person name="Oliver K."/>
            <person name="Clark R."/>
            <person name="Riddle C."/>
            <person name="Elliot D."/>
            <person name="Eliott D."/>
            <person name="Threadgold G."/>
            <person name="Harden G."/>
            <person name="Ware D."/>
            <person name="Begum S."/>
            <person name="Mortimore B."/>
            <person name="Mortimer B."/>
            <person name="Kerry G."/>
            <person name="Heath P."/>
            <person name="Phillimore B."/>
            <person name="Tracey A."/>
            <person name="Corby N."/>
            <person name="Dunn M."/>
            <person name="Johnson C."/>
            <person name="Wood J."/>
            <person name="Clark S."/>
            <person name="Pelan S."/>
            <person name="Griffiths G."/>
            <person name="Smith M."/>
            <person name="Glithero R."/>
            <person name="Howden P."/>
            <person name="Barker N."/>
            <person name="Lloyd C."/>
            <person name="Stevens C."/>
            <person name="Harley J."/>
            <person name="Holt K."/>
            <person name="Panagiotidis G."/>
            <person name="Lovell J."/>
            <person name="Beasley H."/>
            <person name="Henderson C."/>
            <person name="Gordon D."/>
            <person name="Auger K."/>
            <person name="Wright D."/>
            <person name="Collins J."/>
            <person name="Raisen C."/>
            <person name="Dyer L."/>
            <person name="Leung K."/>
            <person name="Robertson L."/>
            <person name="Ambridge K."/>
            <person name="Leongamornlert D."/>
            <person name="McGuire S."/>
            <person name="Gilderthorp R."/>
            <person name="Griffiths C."/>
            <person name="Manthravadi D."/>
            <person name="Nichol S."/>
            <person name="Barker G."/>
            <person name="Whitehead S."/>
            <person name="Kay M."/>
            <person name="Brown J."/>
            <person name="Murnane C."/>
            <person name="Gray E."/>
            <person name="Humphries M."/>
            <person name="Sycamore N."/>
            <person name="Barker D."/>
            <person name="Saunders D."/>
            <person name="Wallis J."/>
            <person name="Babbage A."/>
            <person name="Hammond S."/>
            <person name="Mashreghi-Mohammadi M."/>
            <person name="Barr L."/>
            <person name="Martin S."/>
            <person name="Wray P."/>
            <person name="Ellington A."/>
            <person name="Matthews N."/>
            <person name="Ellwood M."/>
            <person name="Woodmansey R."/>
            <person name="Clark G."/>
            <person name="Cooper J."/>
            <person name="Cooper J."/>
            <person name="Tromans A."/>
            <person name="Grafham D."/>
            <person name="Skuce C."/>
            <person name="Pandian R."/>
            <person name="Andrews R."/>
            <person name="Harrison E."/>
            <person name="Kimberley A."/>
            <person name="Garnett J."/>
            <person name="Fosker N."/>
            <person name="Hall R."/>
            <person name="Garner P."/>
            <person name="Kelly D."/>
            <person name="Bird C."/>
            <person name="Palmer S."/>
            <person name="Gehring I."/>
            <person name="Berger A."/>
            <person name="Dooley C.M."/>
            <person name="Ersan-Urun Z."/>
            <person name="Eser C."/>
            <person name="Geiger H."/>
            <person name="Geisler M."/>
            <person name="Karotki L."/>
            <person name="Kirn A."/>
            <person name="Konantz J."/>
            <person name="Konantz M."/>
            <person name="Oberlander M."/>
            <person name="Rudolph-Geiger S."/>
            <person name="Teucke M."/>
            <person name="Lanz C."/>
            <person name="Raddatz G."/>
            <person name="Osoegawa K."/>
            <person name="Zhu B."/>
            <person name="Rapp A."/>
            <person name="Widaa S."/>
            <person name="Langford C."/>
            <person name="Yang F."/>
            <person name="Schuster S.C."/>
            <person name="Carter N.P."/>
            <person name="Harrow J."/>
            <person name="Ning Z."/>
            <person name="Herrero J."/>
            <person name="Searle S.M."/>
            <person name="Enright A."/>
            <person name="Geisler R."/>
            <person name="Plasterk R.H."/>
            <person name="Lee C."/>
            <person name="Westerfield M."/>
            <person name="de Jong P.J."/>
            <person name="Zon L.I."/>
            <person name="Postlethwait J.H."/>
            <person name="Nusslein-Volhard C."/>
            <person name="Hubbard T.J."/>
            <person name="Roest Crollius H."/>
            <person name="Rogers J."/>
            <person name="Stemple D.L."/>
        </authorList>
    </citation>
    <scope>NUCLEOTIDE SEQUENCE [LARGE SCALE GENOMIC DNA]</scope>
    <source>
        <strain evidence="5">Tuebingen</strain>
    </source>
</reference>
<dbReference type="Pfam" id="PF00341">
    <property type="entry name" value="PDGF"/>
    <property type="match status" value="1"/>
</dbReference>
<dbReference type="OrthoDB" id="6370328at2759"/>
<accession>E9QDL3</accession>
<dbReference type="STRING" id="7955.ENSDARP00000114926"/>
<dbReference type="InterPro" id="IPR050507">
    <property type="entry name" value="PDGF/VEGF_growth_factor"/>
</dbReference>
<dbReference type="PROSITE" id="PS50278">
    <property type="entry name" value="PDGF_2"/>
    <property type="match status" value="1"/>
</dbReference>
<protein>
    <submittedName>
        <fullName evidence="5">Vascular endothelial growth factor Bb</fullName>
    </submittedName>
</protein>
<dbReference type="AGR" id="ZFIN:ZDB-GENE-091204-285"/>
<dbReference type="PaxDb" id="7955-ENSDARP00000114926"/>
<evidence type="ECO:0000256" key="1">
    <source>
        <dbReference type="ARBA" id="ARBA00023030"/>
    </source>
</evidence>
<dbReference type="SUPFAM" id="SSF57501">
    <property type="entry name" value="Cystine-knot cytokines"/>
    <property type="match status" value="1"/>
</dbReference>
<organism evidence="5">
    <name type="scientific">Danio rerio</name>
    <name type="common">Zebrafish</name>
    <name type="synonym">Brachydanio rerio</name>
    <dbReference type="NCBI Taxonomy" id="7955"/>
    <lineage>
        <taxon>Eukaryota</taxon>
        <taxon>Metazoa</taxon>
        <taxon>Chordata</taxon>
        <taxon>Craniata</taxon>
        <taxon>Vertebrata</taxon>
        <taxon>Euteleostomi</taxon>
        <taxon>Actinopterygii</taxon>
        <taxon>Neopterygii</taxon>
        <taxon>Teleostei</taxon>
        <taxon>Ostariophysi</taxon>
        <taxon>Cypriniformes</taxon>
        <taxon>Danionidae</taxon>
        <taxon>Danioninae</taxon>
        <taxon>Danio</taxon>
    </lineage>
</organism>
<dbReference type="HOGENOM" id="CLU_042996_3_1_1"/>
<dbReference type="ZFIN" id="ZDB-GENE-091204-285">
    <property type="gene designation" value="vegfbb"/>
</dbReference>
<gene>
    <name evidence="5 6" type="primary">vegfbb</name>
</gene>
<dbReference type="Ensembl" id="ENSDART00000144627.2">
    <property type="protein sequence ID" value="ENSDARP00000114926.1"/>
    <property type="gene ID" value="ENSDARG00000092480.2"/>
</dbReference>
<dbReference type="Ensembl" id="ENSDART00000180709.1">
    <property type="protein sequence ID" value="ENSDARP00000153251.1"/>
    <property type="gene ID" value="ENSDARG00000092480.2"/>
</dbReference>
<dbReference type="InterPro" id="IPR029034">
    <property type="entry name" value="Cystine-knot_cytokine"/>
</dbReference>
<evidence type="ECO:0000256" key="2">
    <source>
        <dbReference type="ARBA" id="ARBA00023157"/>
    </source>
</evidence>
<evidence type="ECO:0000313" key="6">
    <source>
        <dbReference type="ZFIN" id="ZDB-GENE-091204-285"/>
    </source>
</evidence>
<dbReference type="SMART" id="SM00141">
    <property type="entry name" value="PDGF"/>
    <property type="match status" value="1"/>
</dbReference>
<evidence type="ECO:0000256" key="3">
    <source>
        <dbReference type="RuleBase" id="RU003818"/>
    </source>
</evidence>
<keyword evidence="2" id="KW-1015">Disulfide bond</keyword>
<dbReference type="OMA" id="CHQAFGM"/>
<dbReference type="InterPro" id="IPR023581">
    <property type="entry name" value="PD_growth_factor_CS"/>
</dbReference>
<reference evidence="5" key="1">
    <citation type="submission" date="2011-07" db="UniProtKB">
        <authorList>
            <consortium name="Ensembl"/>
        </authorList>
    </citation>
    <scope>IDENTIFICATION</scope>
    <source>
        <strain evidence="5">Tuebingen</strain>
    </source>
</reference>
<dbReference type="AlphaFoldDB" id="E9QDL3"/>
<dbReference type="Gene3D" id="2.10.90.10">
    <property type="entry name" value="Cystine-knot cytokines"/>
    <property type="match status" value="1"/>
</dbReference>
<proteinExistence type="inferred from homology"/>
<feature type="domain" description="Platelet-derived growth factor (PDGF) family profile" evidence="4">
    <location>
        <begin position="1"/>
        <end position="91"/>
    </location>
</feature>
<dbReference type="PANTHER" id="PTHR12025:SF14">
    <property type="entry name" value="SNAKE VENOM VASCULAR ENDOTHELIAL GROWTH FACTOR TOXIN VR-1'-LIKE ISOFORM X1-RELATED"/>
    <property type="match status" value="1"/>
</dbReference>
<evidence type="ECO:0000313" key="5">
    <source>
        <dbReference type="Ensembl" id="ENSDARP00000114926"/>
    </source>
</evidence>
<dbReference type="Bgee" id="ENSDARG00000092480">
    <property type="expression patterns" value="Expressed in retina and 4 other cell types or tissues"/>
</dbReference>
<dbReference type="PROSITE" id="PS00249">
    <property type="entry name" value="PDGF_1"/>
    <property type="match status" value="1"/>
</dbReference>
<comment type="similarity">
    <text evidence="3">Belongs to the PDGF/VEGF growth factor family.</text>
</comment>
<dbReference type="InterPro" id="IPR000072">
    <property type="entry name" value="PDGF/VEGF_dom"/>
</dbReference>
<dbReference type="GeneTree" id="ENSGT00940000166453"/>